<comment type="similarity">
    <text evidence="8">Belongs to the FtsL family.</text>
</comment>
<evidence type="ECO:0000256" key="4">
    <source>
        <dbReference type="ARBA" id="ARBA00022692"/>
    </source>
</evidence>
<evidence type="ECO:0000256" key="5">
    <source>
        <dbReference type="ARBA" id="ARBA00022989"/>
    </source>
</evidence>
<dbReference type="PANTHER" id="PTHR37479:SF1">
    <property type="entry name" value="CELL DIVISION PROTEIN FTSL"/>
    <property type="match status" value="1"/>
</dbReference>
<accession>A0A4U1BNW2</accession>
<organism evidence="10 11">
    <name type="scientific">Ferrimonas aestuarii</name>
    <dbReference type="NCBI Taxonomy" id="2569539"/>
    <lineage>
        <taxon>Bacteria</taxon>
        <taxon>Pseudomonadati</taxon>
        <taxon>Pseudomonadota</taxon>
        <taxon>Gammaproteobacteria</taxon>
        <taxon>Alteromonadales</taxon>
        <taxon>Ferrimonadaceae</taxon>
        <taxon>Ferrimonas</taxon>
    </lineage>
</organism>
<keyword evidence="8" id="KW-0997">Cell inner membrane</keyword>
<dbReference type="GO" id="GO:0043093">
    <property type="term" value="P:FtsZ-dependent cytokinesis"/>
    <property type="evidence" value="ECO:0007669"/>
    <property type="project" value="UniProtKB-UniRule"/>
</dbReference>
<feature type="transmembrane region" description="Helical" evidence="8">
    <location>
        <begin position="20"/>
        <end position="38"/>
    </location>
</feature>
<evidence type="ECO:0000256" key="2">
    <source>
        <dbReference type="ARBA" id="ARBA00022475"/>
    </source>
</evidence>
<reference evidence="10 11" key="1">
    <citation type="submission" date="2019-04" db="EMBL/GenBank/DDBJ databases">
        <authorList>
            <person name="Hwang J.C."/>
        </authorList>
    </citation>
    <scope>NUCLEOTIDE SEQUENCE [LARGE SCALE GENOMIC DNA]</scope>
    <source>
        <strain evidence="10 11">IMCC35002</strain>
    </source>
</reference>
<evidence type="ECO:0000256" key="9">
    <source>
        <dbReference type="NCBIfam" id="TIGR02209"/>
    </source>
</evidence>
<dbReference type="PANTHER" id="PTHR37479">
    <property type="entry name" value="CELL DIVISION PROTEIN FTSL"/>
    <property type="match status" value="1"/>
</dbReference>
<dbReference type="RefSeq" id="WP_136864094.1">
    <property type="nucleotide sequence ID" value="NZ_SWCJ01000011.1"/>
</dbReference>
<dbReference type="Proteomes" id="UP000305675">
    <property type="component" value="Unassembled WGS sequence"/>
</dbReference>
<evidence type="ECO:0000313" key="11">
    <source>
        <dbReference type="Proteomes" id="UP000305675"/>
    </source>
</evidence>
<gene>
    <name evidence="8 10" type="primary">ftsL</name>
    <name evidence="10" type="ORF">FCL42_14250</name>
</gene>
<dbReference type="OrthoDB" id="6196803at2"/>
<dbReference type="HAMAP" id="MF_00910">
    <property type="entry name" value="FtsL"/>
    <property type="match status" value="1"/>
</dbReference>
<evidence type="ECO:0000313" key="10">
    <source>
        <dbReference type="EMBL" id="TKB53734.1"/>
    </source>
</evidence>
<keyword evidence="5 8" id="KW-1133">Transmembrane helix</keyword>
<keyword evidence="3 8" id="KW-0132">Cell division</keyword>
<dbReference type="AlphaFoldDB" id="A0A4U1BNW2"/>
<keyword evidence="11" id="KW-1185">Reference proteome</keyword>
<comment type="subcellular location">
    <subcellularLocation>
        <location evidence="8">Cell inner membrane</location>
        <topology evidence="8">Single-pass type II membrane protein</topology>
    </subcellularLocation>
    <subcellularLocation>
        <location evidence="1">Cell membrane</location>
        <topology evidence="1">Single-pass type II membrane protein</topology>
    </subcellularLocation>
    <text evidence="8">Localizes to the division septum where it forms a ring structure.</text>
</comment>
<comment type="caution">
    <text evidence="10">The sequence shown here is derived from an EMBL/GenBank/DDBJ whole genome shotgun (WGS) entry which is preliminary data.</text>
</comment>
<sequence length="105" mass="11907">MIKLFDPGLTRVIWRDLGKHVAVLLLGAAVLGSALWVVETAFQARLLTNELNVQLQHRDELGIEWRHLLLEEQTLSEHSRVSRLAEKQLNMARPAPGQEVVVRLP</sequence>
<dbReference type="Pfam" id="PF04999">
    <property type="entry name" value="FtsL"/>
    <property type="match status" value="1"/>
</dbReference>
<evidence type="ECO:0000256" key="1">
    <source>
        <dbReference type="ARBA" id="ARBA00004401"/>
    </source>
</evidence>
<evidence type="ECO:0000256" key="3">
    <source>
        <dbReference type="ARBA" id="ARBA00022618"/>
    </source>
</evidence>
<keyword evidence="4 8" id="KW-0812">Transmembrane</keyword>
<comment type="function">
    <text evidence="8">Essential cell division protein. May link together the upstream cell division proteins, which are predominantly cytoplasmic, with the downstream cell division proteins, which are predominantly periplasmic.</text>
</comment>
<keyword evidence="6 8" id="KW-0472">Membrane</keyword>
<name>A0A4U1BNW2_9GAMM</name>
<dbReference type="InterPro" id="IPR011922">
    <property type="entry name" value="Cell_div_FtsL"/>
</dbReference>
<proteinExistence type="inferred from homology"/>
<evidence type="ECO:0000256" key="8">
    <source>
        <dbReference type="HAMAP-Rule" id="MF_00910"/>
    </source>
</evidence>
<dbReference type="EMBL" id="SWCJ01000011">
    <property type="protein sequence ID" value="TKB53734.1"/>
    <property type="molecule type" value="Genomic_DNA"/>
</dbReference>
<evidence type="ECO:0000256" key="6">
    <source>
        <dbReference type="ARBA" id="ARBA00023136"/>
    </source>
</evidence>
<dbReference type="NCBIfam" id="TIGR02209">
    <property type="entry name" value="ftsL_broad"/>
    <property type="match status" value="1"/>
</dbReference>
<comment type="subunit">
    <text evidence="8">Part of a complex composed of FtsB, FtsL and FtsQ.</text>
</comment>
<keyword evidence="2 8" id="KW-1003">Cell membrane</keyword>
<dbReference type="GO" id="GO:0005886">
    <property type="term" value="C:plasma membrane"/>
    <property type="evidence" value="ECO:0007669"/>
    <property type="project" value="UniProtKB-SubCell"/>
</dbReference>
<protein>
    <recommendedName>
        <fullName evidence="8 9">Cell division protein FtsL</fullName>
    </recommendedName>
</protein>
<evidence type="ECO:0000256" key="7">
    <source>
        <dbReference type="ARBA" id="ARBA00023306"/>
    </source>
</evidence>
<dbReference type="GO" id="GO:0032153">
    <property type="term" value="C:cell division site"/>
    <property type="evidence" value="ECO:0007669"/>
    <property type="project" value="UniProtKB-UniRule"/>
</dbReference>
<keyword evidence="7 8" id="KW-0131">Cell cycle</keyword>